<evidence type="ECO:0000256" key="16">
    <source>
        <dbReference type="SAM" id="Phobius"/>
    </source>
</evidence>
<proteinExistence type="inferred from homology"/>
<dbReference type="InterPro" id="IPR033717">
    <property type="entry name" value="UDPK"/>
</dbReference>
<feature type="compositionally biased region" description="Basic and acidic residues" evidence="15">
    <location>
        <begin position="8"/>
        <end position="32"/>
    </location>
</feature>
<dbReference type="InterPro" id="IPR000829">
    <property type="entry name" value="DAGK"/>
</dbReference>
<evidence type="ECO:0000256" key="2">
    <source>
        <dbReference type="ARBA" id="ARBA00005967"/>
    </source>
</evidence>
<keyword evidence="10 16" id="KW-1133">Transmembrane helix</keyword>
<keyword evidence="14" id="KW-1208">Phospholipid metabolism</keyword>
<dbReference type="CDD" id="cd14265">
    <property type="entry name" value="UDPK_IM_like"/>
    <property type="match status" value="1"/>
</dbReference>
<feature type="transmembrane region" description="Helical" evidence="16">
    <location>
        <begin position="107"/>
        <end position="125"/>
    </location>
</feature>
<evidence type="ECO:0000256" key="11">
    <source>
        <dbReference type="ARBA" id="ARBA00023098"/>
    </source>
</evidence>
<keyword evidence="6 16" id="KW-0812">Transmembrane</keyword>
<evidence type="ECO:0000256" key="3">
    <source>
        <dbReference type="ARBA" id="ARBA00022475"/>
    </source>
</evidence>
<keyword evidence="13" id="KW-0594">Phospholipid biosynthesis</keyword>
<dbReference type="EC" id="2.7.1.107" evidence="17"/>
<feature type="transmembrane region" description="Helical" evidence="16">
    <location>
        <begin position="170"/>
        <end position="195"/>
    </location>
</feature>
<evidence type="ECO:0000256" key="7">
    <source>
        <dbReference type="ARBA" id="ARBA00022741"/>
    </source>
</evidence>
<feature type="region of interest" description="Disordered" evidence="15">
    <location>
        <begin position="1"/>
        <end position="52"/>
    </location>
</feature>
<protein>
    <submittedName>
        <fullName evidence="17">Diacylglycerol kinase</fullName>
        <ecNumber evidence="17">2.7.1.107</ecNumber>
    </submittedName>
</protein>
<keyword evidence="5 17" id="KW-0808">Transferase</keyword>
<dbReference type="PANTHER" id="PTHR34299">
    <property type="entry name" value="DIACYLGLYCEROL KINASE"/>
    <property type="match status" value="1"/>
</dbReference>
<evidence type="ECO:0000256" key="12">
    <source>
        <dbReference type="ARBA" id="ARBA00023136"/>
    </source>
</evidence>
<keyword evidence="18" id="KW-1185">Reference proteome</keyword>
<evidence type="ECO:0000256" key="5">
    <source>
        <dbReference type="ARBA" id="ARBA00022679"/>
    </source>
</evidence>
<feature type="transmembrane region" description="Helical" evidence="16">
    <location>
        <begin position="131"/>
        <end position="149"/>
    </location>
</feature>
<evidence type="ECO:0000313" key="17">
    <source>
        <dbReference type="EMBL" id="WGK68085.1"/>
    </source>
</evidence>
<evidence type="ECO:0000256" key="1">
    <source>
        <dbReference type="ARBA" id="ARBA00004651"/>
    </source>
</evidence>
<name>A0ABY8MFG0_9SPIO</name>
<organism evidence="17 18">
    <name type="scientific">Candidatus Haliotispira prima</name>
    <dbReference type="NCBI Taxonomy" id="3034016"/>
    <lineage>
        <taxon>Bacteria</taxon>
        <taxon>Pseudomonadati</taxon>
        <taxon>Spirochaetota</taxon>
        <taxon>Spirochaetia</taxon>
        <taxon>Spirochaetales</taxon>
        <taxon>Spirochaetaceae</taxon>
        <taxon>Candidatus Haliotispira</taxon>
    </lineage>
</organism>
<comment type="subcellular location">
    <subcellularLocation>
        <location evidence="1">Cell membrane</location>
        <topology evidence="1">Multi-pass membrane protein</topology>
    </subcellularLocation>
</comment>
<evidence type="ECO:0000256" key="14">
    <source>
        <dbReference type="ARBA" id="ARBA00023264"/>
    </source>
</evidence>
<keyword evidence="7" id="KW-0547">Nucleotide-binding</keyword>
<comment type="similarity">
    <text evidence="2">Belongs to the bacterial diacylglycerol kinase family.</text>
</comment>
<keyword evidence="8 17" id="KW-0418">Kinase</keyword>
<dbReference type="InterPro" id="IPR036945">
    <property type="entry name" value="DAGK_sf"/>
</dbReference>
<evidence type="ECO:0000256" key="9">
    <source>
        <dbReference type="ARBA" id="ARBA00022840"/>
    </source>
</evidence>
<dbReference type="Pfam" id="PF01219">
    <property type="entry name" value="DAGK_prokar"/>
    <property type="match status" value="1"/>
</dbReference>
<accession>A0ABY8MFG0</accession>
<dbReference type="Gene3D" id="1.10.287.3610">
    <property type="match status" value="1"/>
</dbReference>
<evidence type="ECO:0000256" key="4">
    <source>
        <dbReference type="ARBA" id="ARBA00022516"/>
    </source>
</evidence>
<dbReference type="Proteomes" id="UP001228690">
    <property type="component" value="Chromosome"/>
</dbReference>
<evidence type="ECO:0000256" key="15">
    <source>
        <dbReference type="SAM" id="MobiDB-lite"/>
    </source>
</evidence>
<evidence type="ECO:0000256" key="10">
    <source>
        <dbReference type="ARBA" id="ARBA00022989"/>
    </source>
</evidence>
<evidence type="ECO:0000256" key="8">
    <source>
        <dbReference type="ARBA" id="ARBA00022777"/>
    </source>
</evidence>
<dbReference type="PANTHER" id="PTHR34299:SF1">
    <property type="entry name" value="DIACYLGLYCEROL KINASE"/>
    <property type="match status" value="1"/>
</dbReference>
<keyword evidence="4" id="KW-0444">Lipid biosynthesis</keyword>
<keyword evidence="11" id="KW-0443">Lipid metabolism</keyword>
<dbReference type="RefSeq" id="WP_326926250.1">
    <property type="nucleotide sequence ID" value="NZ_CP123443.1"/>
</dbReference>
<reference evidence="17 18" key="1">
    <citation type="submission" date="2023-04" db="EMBL/GenBank/DDBJ databases">
        <title>Spirochaete genome identified in red abalone sample constitutes a novel genus.</title>
        <authorList>
            <person name="Sharma S.P."/>
            <person name="Purcell C.M."/>
            <person name="Hyde J.R."/>
            <person name="Severin A.J."/>
        </authorList>
    </citation>
    <scope>NUCLEOTIDE SEQUENCE [LARGE SCALE GENOMIC DNA]</scope>
    <source>
        <strain evidence="17 18">SP-2023</strain>
    </source>
</reference>
<dbReference type="EMBL" id="CP123443">
    <property type="protein sequence ID" value="WGK68085.1"/>
    <property type="molecule type" value="Genomic_DNA"/>
</dbReference>
<sequence length="202" mass="23427">MTTVPNQEPEKSQEPIKPSESREPRKPEEPQKQKSPPKLQREGGPEDEISSSKAYQYHRNLAANLKRDHEPDFHEIDKRHRHSPFASFRWAFRGLYYAFRTQRNFRIELFLALCATVLGLILGISREQWSIILFSISQVLGAELANTALEYMVDLYERKFNDLAMMAKDIAAAFVLLSAIHASVQGILVFAPYIFRYLRLWS</sequence>
<gene>
    <name evidence="17" type="ORF">P0082_06270</name>
</gene>
<keyword evidence="12 16" id="KW-0472">Membrane</keyword>
<dbReference type="GO" id="GO:0004143">
    <property type="term" value="F:ATP-dependent diacylglycerol kinase activity"/>
    <property type="evidence" value="ECO:0007669"/>
    <property type="project" value="UniProtKB-EC"/>
</dbReference>
<evidence type="ECO:0000256" key="6">
    <source>
        <dbReference type="ARBA" id="ARBA00022692"/>
    </source>
</evidence>
<evidence type="ECO:0000313" key="18">
    <source>
        <dbReference type="Proteomes" id="UP001228690"/>
    </source>
</evidence>
<keyword evidence="9" id="KW-0067">ATP-binding</keyword>
<keyword evidence="3" id="KW-1003">Cell membrane</keyword>
<evidence type="ECO:0000256" key="13">
    <source>
        <dbReference type="ARBA" id="ARBA00023209"/>
    </source>
</evidence>